<dbReference type="SUPFAM" id="SSF55021">
    <property type="entry name" value="ACT-like"/>
    <property type="match status" value="1"/>
</dbReference>
<dbReference type="InterPro" id="IPR045865">
    <property type="entry name" value="ACT-like_dom_sf"/>
</dbReference>
<proteinExistence type="predicted"/>
<keyword evidence="2" id="KW-1185">Reference proteome</keyword>
<protein>
    <submittedName>
        <fullName evidence="1">Acetolactate synthase regulatory subunit</fullName>
    </submittedName>
</protein>
<accession>A0A852WA53</accession>
<sequence length="91" mass="10161">MNAPTTERTRTGSDPAEHGHVVSLLLTDADDGLYKVLTTLRSRRWKVRSLRVDMSGEIGRVDLVVVRDGRDADLLLEQLRRVVPVVRADPA</sequence>
<comment type="caution">
    <text evidence="1">The sequence shown here is derived from an EMBL/GenBank/DDBJ whole genome shotgun (WGS) entry which is preliminary data.</text>
</comment>
<organism evidence="1 2">
    <name type="scientific">Pseudonocardia alni</name>
    <name type="common">Amycolata alni</name>
    <dbReference type="NCBI Taxonomy" id="33907"/>
    <lineage>
        <taxon>Bacteria</taxon>
        <taxon>Bacillati</taxon>
        <taxon>Actinomycetota</taxon>
        <taxon>Actinomycetes</taxon>
        <taxon>Pseudonocardiales</taxon>
        <taxon>Pseudonocardiaceae</taxon>
        <taxon>Pseudonocardia</taxon>
    </lineage>
</organism>
<dbReference type="Proteomes" id="UP000549695">
    <property type="component" value="Unassembled WGS sequence"/>
</dbReference>
<dbReference type="EMBL" id="JACCCZ010000001">
    <property type="protein sequence ID" value="NYG04231.1"/>
    <property type="molecule type" value="Genomic_DNA"/>
</dbReference>
<dbReference type="GeneID" id="98054189"/>
<dbReference type="AlphaFoldDB" id="A0A852WA53"/>
<dbReference type="RefSeq" id="WP_179762144.1">
    <property type="nucleotide sequence ID" value="NZ_BAAAJZ010000006.1"/>
</dbReference>
<dbReference type="Pfam" id="PF13710">
    <property type="entry name" value="ACT_5"/>
    <property type="match status" value="1"/>
</dbReference>
<evidence type="ECO:0000313" key="2">
    <source>
        <dbReference type="Proteomes" id="UP000549695"/>
    </source>
</evidence>
<evidence type="ECO:0000313" key="1">
    <source>
        <dbReference type="EMBL" id="NYG04231.1"/>
    </source>
</evidence>
<name>A0A852WA53_PSEA5</name>
<gene>
    <name evidence="1" type="ORF">HDA37_004516</name>
</gene>
<reference evidence="1 2" key="1">
    <citation type="submission" date="2020-07" db="EMBL/GenBank/DDBJ databases">
        <title>Sequencing the genomes of 1000 actinobacteria strains.</title>
        <authorList>
            <person name="Klenk H.-P."/>
        </authorList>
    </citation>
    <scope>NUCLEOTIDE SEQUENCE [LARGE SCALE GENOMIC DNA]</scope>
    <source>
        <strain evidence="1 2">DSM 44749</strain>
    </source>
</reference>